<dbReference type="PANTHER" id="PTHR10903:SF170">
    <property type="entry name" value="GTPASE IMAP FAMILY MEMBER 7"/>
    <property type="match status" value="1"/>
</dbReference>
<dbReference type="InterPro" id="IPR006703">
    <property type="entry name" value="G_AIG1"/>
</dbReference>
<gene>
    <name evidence="5" type="ORF">AGOR_G00245760</name>
</gene>
<proteinExistence type="inferred from homology"/>
<comment type="caution">
    <text evidence="5">The sequence shown here is derived from an EMBL/GenBank/DDBJ whole genome shotgun (WGS) entry which is preliminary data.</text>
</comment>
<dbReference type="Proteomes" id="UP000829720">
    <property type="component" value="Unassembled WGS sequence"/>
</dbReference>
<evidence type="ECO:0000256" key="3">
    <source>
        <dbReference type="ARBA" id="ARBA00023134"/>
    </source>
</evidence>
<keyword evidence="6" id="KW-1185">Reference proteome</keyword>
<name>A0A8T3CAX7_9TELE</name>
<evidence type="ECO:0000256" key="1">
    <source>
        <dbReference type="ARBA" id="ARBA00008535"/>
    </source>
</evidence>
<reference evidence="5" key="1">
    <citation type="submission" date="2021-01" db="EMBL/GenBank/DDBJ databases">
        <authorList>
            <person name="Zahm M."/>
            <person name="Roques C."/>
            <person name="Cabau C."/>
            <person name="Klopp C."/>
            <person name="Donnadieu C."/>
            <person name="Jouanno E."/>
            <person name="Lampietro C."/>
            <person name="Louis A."/>
            <person name="Herpin A."/>
            <person name="Echchiki A."/>
            <person name="Berthelot C."/>
            <person name="Parey E."/>
            <person name="Roest-Crollius H."/>
            <person name="Braasch I."/>
            <person name="Postlethwait J."/>
            <person name="Bobe J."/>
            <person name="Montfort J."/>
            <person name="Bouchez O."/>
            <person name="Begum T."/>
            <person name="Mejri S."/>
            <person name="Adams A."/>
            <person name="Chen W.-J."/>
            <person name="Guiguen Y."/>
        </authorList>
    </citation>
    <scope>NUCLEOTIDE SEQUENCE</scope>
    <source>
        <tissue evidence="5">Blood</tissue>
    </source>
</reference>
<evidence type="ECO:0000313" key="6">
    <source>
        <dbReference type="Proteomes" id="UP000829720"/>
    </source>
</evidence>
<dbReference type="EMBL" id="JAERUA010000025">
    <property type="protein sequence ID" value="KAI1881976.1"/>
    <property type="molecule type" value="Genomic_DNA"/>
</dbReference>
<dbReference type="InterPro" id="IPR027417">
    <property type="entry name" value="P-loop_NTPase"/>
</dbReference>
<dbReference type="Gene3D" id="3.40.50.300">
    <property type="entry name" value="P-loop containing nucleotide triphosphate hydrolases"/>
    <property type="match status" value="1"/>
</dbReference>
<keyword evidence="3" id="KW-0342">GTP-binding</keyword>
<keyword evidence="2" id="KW-0547">Nucleotide-binding</keyword>
<protein>
    <recommendedName>
        <fullName evidence="4">AIG1-type G domain-containing protein</fullName>
    </recommendedName>
</protein>
<dbReference type="InterPro" id="IPR045058">
    <property type="entry name" value="GIMA/IAN/Toc"/>
</dbReference>
<organism evidence="5 6">
    <name type="scientific">Albula goreensis</name>
    <dbReference type="NCBI Taxonomy" id="1534307"/>
    <lineage>
        <taxon>Eukaryota</taxon>
        <taxon>Metazoa</taxon>
        <taxon>Chordata</taxon>
        <taxon>Craniata</taxon>
        <taxon>Vertebrata</taxon>
        <taxon>Euteleostomi</taxon>
        <taxon>Actinopterygii</taxon>
        <taxon>Neopterygii</taxon>
        <taxon>Teleostei</taxon>
        <taxon>Albuliformes</taxon>
        <taxon>Albulidae</taxon>
        <taxon>Albula</taxon>
    </lineage>
</organism>
<evidence type="ECO:0000259" key="4">
    <source>
        <dbReference type="Pfam" id="PF04548"/>
    </source>
</evidence>
<accession>A0A8T3CAX7</accession>
<dbReference type="PANTHER" id="PTHR10903">
    <property type="entry name" value="GTPASE, IMAP FAMILY MEMBER-RELATED"/>
    <property type="match status" value="1"/>
</dbReference>
<dbReference type="GO" id="GO:0005525">
    <property type="term" value="F:GTP binding"/>
    <property type="evidence" value="ECO:0007669"/>
    <property type="project" value="UniProtKB-KW"/>
</dbReference>
<comment type="similarity">
    <text evidence="1">Belongs to the TRAFAC class TrmE-Era-EngA-EngB-Septin-like GTPase superfamily. AIG1/Toc34/Toc159-like paraseptin GTPase family. IAN subfamily.</text>
</comment>
<dbReference type="Pfam" id="PF04548">
    <property type="entry name" value="AIG1"/>
    <property type="match status" value="1"/>
</dbReference>
<evidence type="ECO:0000313" key="5">
    <source>
        <dbReference type="EMBL" id="KAI1881976.1"/>
    </source>
</evidence>
<evidence type="ECO:0000256" key="2">
    <source>
        <dbReference type="ARBA" id="ARBA00022741"/>
    </source>
</evidence>
<dbReference type="SUPFAM" id="SSF52540">
    <property type="entry name" value="P-loop containing nucleoside triphosphate hydrolases"/>
    <property type="match status" value="1"/>
</dbReference>
<sequence length="210" mass="23354">MSDTVRVLLLGGKGVGKTTLMGIILQDEKTPRSTTSVRRGTTKGKEVLGREVEVIDTPGLSEDELPRINAFMSQTEPGPHVIFILRHPEGGDESLVEKIKEVLGQAAMSHTLIFKLERGNNVREAMLDMITAITEINGKVYDYDTLNFKEKKEKKTVKKGKEAIKPILSMIEGIKDKYKIKLPAAFSELAEWGQAFWEVAIELGKEAQSK</sequence>
<feature type="domain" description="AIG1-type G" evidence="4">
    <location>
        <begin position="6"/>
        <end position="131"/>
    </location>
</feature>
<dbReference type="AlphaFoldDB" id="A0A8T3CAX7"/>